<evidence type="ECO:0000313" key="1">
    <source>
        <dbReference type="EMBL" id="SFS30845.1"/>
    </source>
</evidence>
<evidence type="ECO:0000313" key="2">
    <source>
        <dbReference type="Proteomes" id="UP000199312"/>
    </source>
</evidence>
<sequence>MSWIHKILKLKVKELETVETPVYLATVDEDGLFGKTGYPSKKIDGGAPDSVYLPTQKCDGGEP</sequence>
<keyword evidence="2" id="KW-1185">Reference proteome</keyword>
<protein>
    <submittedName>
        <fullName evidence="1">Uncharacterized protein</fullName>
    </submittedName>
</protein>
<organism evidence="1 2">
    <name type="scientific">Lutibacter maritimus</name>
    <dbReference type="NCBI Taxonomy" id="593133"/>
    <lineage>
        <taxon>Bacteria</taxon>
        <taxon>Pseudomonadati</taxon>
        <taxon>Bacteroidota</taxon>
        <taxon>Flavobacteriia</taxon>
        <taxon>Flavobacteriales</taxon>
        <taxon>Flavobacteriaceae</taxon>
        <taxon>Lutibacter</taxon>
    </lineage>
</organism>
<gene>
    <name evidence="1" type="ORF">SAMN04488006_0495</name>
</gene>
<dbReference type="STRING" id="593133.SAMN04488006_0495"/>
<dbReference type="RefSeq" id="WP_090222212.1">
    <property type="nucleotide sequence ID" value="NZ_FOZP01000001.1"/>
</dbReference>
<proteinExistence type="predicted"/>
<reference evidence="2" key="1">
    <citation type="submission" date="2016-10" db="EMBL/GenBank/DDBJ databases">
        <authorList>
            <person name="Varghese N."/>
            <person name="Submissions S."/>
        </authorList>
    </citation>
    <scope>NUCLEOTIDE SEQUENCE [LARGE SCALE GENOMIC DNA]</scope>
    <source>
        <strain evidence="2">DSM 24450</strain>
    </source>
</reference>
<dbReference type="AlphaFoldDB" id="A0A1I6NSM2"/>
<name>A0A1I6NSM2_9FLAO</name>
<accession>A0A1I6NSM2</accession>
<dbReference type="Proteomes" id="UP000199312">
    <property type="component" value="Unassembled WGS sequence"/>
</dbReference>
<dbReference type="EMBL" id="FOZP01000001">
    <property type="protein sequence ID" value="SFS30845.1"/>
    <property type="molecule type" value="Genomic_DNA"/>
</dbReference>